<dbReference type="AlphaFoldDB" id="A0A6M3L6F3"/>
<dbReference type="EMBL" id="MT142882">
    <property type="protein sequence ID" value="QJA89973.1"/>
    <property type="molecule type" value="Genomic_DNA"/>
</dbReference>
<protein>
    <submittedName>
        <fullName evidence="1">Uncharacterized protein</fullName>
    </submittedName>
</protein>
<proteinExistence type="predicted"/>
<organism evidence="1">
    <name type="scientific">viral metagenome</name>
    <dbReference type="NCBI Taxonomy" id="1070528"/>
    <lineage>
        <taxon>unclassified sequences</taxon>
        <taxon>metagenomes</taxon>
        <taxon>organismal metagenomes</taxon>
    </lineage>
</organism>
<sequence>MRTREELEAAGLTEYEVEEILQADASEITIPELIKARCRELNTPENDEIAARDYNGNTGDYRLATHAGADYAYISNWYGIAMSSVDPNDYEEFGICAEEVPFL</sequence>
<accession>A0A6M3L6F3</accession>
<evidence type="ECO:0000313" key="1">
    <source>
        <dbReference type="EMBL" id="QJA89973.1"/>
    </source>
</evidence>
<reference evidence="1" key="1">
    <citation type="submission" date="2020-03" db="EMBL/GenBank/DDBJ databases">
        <title>The deep terrestrial virosphere.</title>
        <authorList>
            <person name="Holmfeldt K."/>
            <person name="Nilsson E."/>
            <person name="Simone D."/>
            <person name="Lopez-Fernandez M."/>
            <person name="Wu X."/>
            <person name="de Brujin I."/>
            <person name="Lundin D."/>
            <person name="Andersson A."/>
            <person name="Bertilsson S."/>
            <person name="Dopson M."/>
        </authorList>
    </citation>
    <scope>NUCLEOTIDE SEQUENCE</scope>
    <source>
        <strain evidence="1">MM415B02464</strain>
    </source>
</reference>
<name>A0A6M3L6F3_9ZZZZ</name>
<gene>
    <name evidence="1" type="ORF">MM415B02464_0005</name>
</gene>